<dbReference type="Pfam" id="PF14629">
    <property type="entry name" value="ORC4_C"/>
    <property type="match status" value="1"/>
</dbReference>
<evidence type="ECO:0000256" key="2">
    <source>
        <dbReference type="ARBA" id="ARBA00022705"/>
    </source>
</evidence>
<dbReference type="KEGG" id="slb:AWJ20_4110"/>
<accession>A0A167C782</accession>
<reference evidence="6 7" key="1">
    <citation type="submission" date="2016-02" db="EMBL/GenBank/DDBJ databases">
        <title>Complete genome sequence and transcriptome regulation of the pentose utilising yeast Sugiyamaella lignohabitans.</title>
        <authorList>
            <person name="Bellasio M."/>
            <person name="Peymann A."/>
            <person name="Valli M."/>
            <person name="Sipitzky M."/>
            <person name="Graf A."/>
            <person name="Sauer M."/>
            <person name="Marx H."/>
            <person name="Mattanovich D."/>
        </authorList>
    </citation>
    <scope>NUCLEOTIDE SEQUENCE [LARGE SCALE GENOMIC DNA]</scope>
    <source>
        <strain evidence="6 7">CBS 10342</strain>
    </source>
</reference>
<dbReference type="InterPro" id="IPR032705">
    <property type="entry name" value="ORC4_C"/>
</dbReference>
<dbReference type="EMBL" id="CP014500">
    <property type="protein sequence ID" value="ANB11306.1"/>
    <property type="molecule type" value="Genomic_DNA"/>
</dbReference>
<keyword evidence="4" id="KW-0539">Nucleus</keyword>
<name>A0A167C782_9ASCO</name>
<dbReference type="GeneID" id="30036207"/>
<dbReference type="AlphaFoldDB" id="A0A167C782"/>
<sequence>MYAIRKASPFPAYADFTVYLEEQRIADSQSFVESLSELELALLICAARAEVKLESDTLNFNLVYDEYVEVGKRIREDRRAAIVSADVDGYRIWSRQVARSAWEKLEAMELVVYISSTATGKAAAAGAALDDELKLIKVDASLLEISNMIGRSHPLHKWTRI</sequence>
<comment type="subcellular location">
    <subcellularLocation>
        <location evidence="1">Nucleus</location>
    </subcellularLocation>
</comment>
<proteinExistence type="predicted"/>
<dbReference type="PANTHER" id="PTHR12087">
    <property type="entry name" value="ORIGIN RECOGNITION COMPLEX SUBUNIT 4"/>
    <property type="match status" value="1"/>
</dbReference>
<keyword evidence="2" id="KW-0235">DNA replication</keyword>
<keyword evidence="3" id="KW-0238">DNA-binding</keyword>
<dbReference type="RefSeq" id="XP_018733783.1">
    <property type="nucleotide sequence ID" value="XM_018881167.1"/>
</dbReference>
<evidence type="ECO:0000256" key="1">
    <source>
        <dbReference type="ARBA" id="ARBA00004123"/>
    </source>
</evidence>
<organism evidence="6 7">
    <name type="scientific">Sugiyamaella lignohabitans</name>
    <dbReference type="NCBI Taxonomy" id="796027"/>
    <lineage>
        <taxon>Eukaryota</taxon>
        <taxon>Fungi</taxon>
        <taxon>Dikarya</taxon>
        <taxon>Ascomycota</taxon>
        <taxon>Saccharomycotina</taxon>
        <taxon>Dipodascomycetes</taxon>
        <taxon>Dipodascales</taxon>
        <taxon>Trichomonascaceae</taxon>
        <taxon>Sugiyamaella</taxon>
    </lineage>
</organism>
<keyword evidence="7" id="KW-1185">Reference proteome</keyword>
<evidence type="ECO:0000313" key="6">
    <source>
        <dbReference type="EMBL" id="ANB11306.1"/>
    </source>
</evidence>
<dbReference type="OrthoDB" id="343623at2759"/>
<protein>
    <recommendedName>
        <fullName evidence="5">Origin recognition complex subunit 4 C-terminal domain-containing protein</fullName>
    </recommendedName>
</protein>
<feature type="domain" description="Origin recognition complex subunit 4 C-terminal" evidence="5">
    <location>
        <begin position="4"/>
        <end position="148"/>
    </location>
</feature>
<dbReference type="InterPro" id="IPR016527">
    <property type="entry name" value="ORC4"/>
</dbReference>
<evidence type="ECO:0000256" key="4">
    <source>
        <dbReference type="ARBA" id="ARBA00023242"/>
    </source>
</evidence>
<gene>
    <name evidence="6" type="ORF">AWJ20_4110</name>
</gene>
<dbReference type="GO" id="GO:0003688">
    <property type="term" value="F:DNA replication origin binding"/>
    <property type="evidence" value="ECO:0007669"/>
    <property type="project" value="TreeGrafter"/>
</dbReference>
<dbReference type="PANTHER" id="PTHR12087:SF0">
    <property type="entry name" value="ORIGIN RECOGNITION COMPLEX SUBUNIT 4"/>
    <property type="match status" value="1"/>
</dbReference>
<dbReference type="GO" id="GO:0005664">
    <property type="term" value="C:nuclear origin of replication recognition complex"/>
    <property type="evidence" value="ECO:0007669"/>
    <property type="project" value="TreeGrafter"/>
</dbReference>
<evidence type="ECO:0000313" key="7">
    <source>
        <dbReference type="Proteomes" id="UP000189580"/>
    </source>
</evidence>
<evidence type="ECO:0000256" key="3">
    <source>
        <dbReference type="ARBA" id="ARBA00023125"/>
    </source>
</evidence>
<evidence type="ECO:0000259" key="5">
    <source>
        <dbReference type="Pfam" id="PF14629"/>
    </source>
</evidence>
<dbReference type="GO" id="GO:0006270">
    <property type="term" value="P:DNA replication initiation"/>
    <property type="evidence" value="ECO:0007669"/>
    <property type="project" value="TreeGrafter"/>
</dbReference>
<dbReference type="Proteomes" id="UP000189580">
    <property type="component" value="Chromosome c"/>
</dbReference>